<dbReference type="RefSeq" id="WP_353711544.1">
    <property type="nucleotide sequence ID" value="NZ_CP159279.1"/>
</dbReference>
<feature type="domain" description="Protein kinase" evidence="4">
    <location>
        <begin position="17"/>
        <end position="276"/>
    </location>
</feature>
<dbReference type="Gene3D" id="1.10.510.10">
    <property type="entry name" value="Transferase(Phosphotransferase) domain 1"/>
    <property type="match status" value="1"/>
</dbReference>
<feature type="binding site" evidence="3">
    <location>
        <position position="46"/>
    </location>
    <ligand>
        <name>ATP</name>
        <dbReference type="ChEBI" id="CHEBI:30616"/>
    </ligand>
</feature>
<dbReference type="PROSITE" id="PS00108">
    <property type="entry name" value="PROTEIN_KINASE_ST"/>
    <property type="match status" value="1"/>
</dbReference>
<protein>
    <submittedName>
        <fullName evidence="5">GAF domain-containing serine/threonine-protein kinase</fullName>
    </submittedName>
</protein>
<dbReference type="InterPro" id="IPR029016">
    <property type="entry name" value="GAF-like_dom_sf"/>
</dbReference>
<dbReference type="PROSITE" id="PS00107">
    <property type="entry name" value="PROTEIN_KINASE_ATP"/>
    <property type="match status" value="1"/>
</dbReference>
<name>A0AAU8EQU2_9MICC</name>
<organism evidence="5">
    <name type="scientific">Arthrobacter sp. K5</name>
    <dbReference type="NCBI Taxonomy" id="2839623"/>
    <lineage>
        <taxon>Bacteria</taxon>
        <taxon>Bacillati</taxon>
        <taxon>Actinomycetota</taxon>
        <taxon>Actinomycetes</taxon>
        <taxon>Micrococcales</taxon>
        <taxon>Micrococcaceae</taxon>
        <taxon>Arthrobacter</taxon>
    </lineage>
</organism>
<dbReference type="EMBL" id="CP159279">
    <property type="protein sequence ID" value="XCH11095.1"/>
    <property type="molecule type" value="Genomic_DNA"/>
</dbReference>
<dbReference type="SMART" id="SM00065">
    <property type="entry name" value="GAF"/>
    <property type="match status" value="1"/>
</dbReference>
<dbReference type="PANTHER" id="PTHR43102:SF2">
    <property type="entry name" value="GAF DOMAIN-CONTAINING PROTEIN"/>
    <property type="match status" value="1"/>
</dbReference>
<reference evidence="5" key="1">
    <citation type="submission" date="2024-06" db="EMBL/GenBank/DDBJ databases">
        <title>Biodegradation of dimethachlon by Arthrobacter sp. K5: mechanistic insights and ecological implications.</title>
        <authorList>
            <person name="Hu S."/>
            <person name="Lu P."/>
        </authorList>
    </citation>
    <scope>NUCLEOTIDE SEQUENCE</scope>
    <source>
        <strain evidence="5">K5</strain>
    </source>
</reference>
<dbReference type="Gene3D" id="3.30.200.20">
    <property type="entry name" value="Phosphorylase Kinase, domain 1"/>
    <property type="match status" value="1"/>
</dbReference>
<dbReference type="Pfam" id="PF01590">
    <property type="entry name" value="GAF"/>
    <property type="match status" value="1"/>
</dbReference>
<dbReference type="Pfam" id="PF00069">
    <property type="entry name" value="Pkinase"/>
    <property type="match status" value="1"/>
</dbReference>
<gene>
    <name evidence="5" type="ORF">ABRP34_20195</name>
</gene>
<accession>A0AAU8EQU2</accession>
<sequence length="466" mass="50287">MAVQPGIAEGTVLGGRYRVVEQIGSGAMANVYRAVDDSLEREVALKVINRSNAAQETARDDDAEVKVLASLNHHSLITLLDAGVDRTEAGRTLIYLVMELVEGPDLKRRLSEGPLSSRHTAEMGYDVADALAYIHESGVVHRDVKPGNILVFDYQHDTARMHAKLTDFGIALMADAPDLHDGGFLGTAGYLSPEQAKAEPIGPPSDVYSLGLVLLESLTGQQAFPGDPLQSALARLMDDPHIPDDVDPEWRLLLAAMTARNPEDRPSTSEVSQALYELSQSSRGKHKVDAAVIPADEEARMQAVHSYGILDTPPDGAFDRITALAARLFSVPVAIVSIVDHDRIWFKSHHGVDVEQISRDPGLCASAILQDGLWVVENAPEDPRTLLNPLVAGDFGLKFYAGAPLKTRDGYNLGTLCILDFEPRTMTAEDNANLRDLAAMVMADLELRLEAAAGLPGTPQDSGIVN</sequence>
<dbReference type="CDD" id="cd14014">
    <property type="entry name" value="STKc_PknB_like"/>
    <property type="match status" value="1"/>
</dbReference>
<dbReference type="GO" id="GO:0005524">
    <property type="term" value="F:ATP binding"/>
    <property type="evidence" value="ECO:0007669"/>
    <property type="project" value="UniProtKB-UniRule"/>
</dbReference>
<evidence type="ECO:0000313" key="5">
    <source>
        <dbReference type="EMBL" id="XCH11095.1"/>
    </source>
</evidence>
<dbReference type="InterPro" id="IPR000719">
    <property type="entry name" value="Prot_kinase_dom"/>
</dbReference>
<dbReference type="SMART" id="SM00220">
    <property type="entry name" value="S_TKc"/>
    <property type="match status" value="1"/>
</dbReference>
<dbReference type="PROSITE" id="PS50011">
    <property type="entry name" value="PROTEIN_KINASE_DOM"/>
    <property type="match status" value="1"/>
</dbReference>
<keyword evidence="5" id="KW-0808">Transferase</keyword>
<dbReference type="SUPFAM" id="SSF55781">
    <property type="entry name" value="GAF domain-like"/>
    <property type="match status" value="1"/>
</dbReference>
<dbReference type="InterPro" id="IPR008271">
    <property type="entry name" value="Ser/Thr_kinase_AS"/>
</dbReference>
<dbReference type="AlphaFoldDB" id="A0AAU8EQU2"/>
<dbReference type="InterPro" id="IPR011009">
    <property type="entry name" value="Kinase-like_dom_sf"/>
</dbReference>
<keyword evidence="5" id="KW-0418">Kinase</keyword>
<evidence type="ECO:0000256" key="1">
    <source>
        <dbReference type="ARBA" id="ARBA00022741"/>
    </source>
</evidence>
<keyword evidence="1 3" id="KW-0547">Nucleotide-binding</keyword>
<keyword evidence="2 3" id="KW-0067">ATP-binding</keyword>
<dbReference type="SUPFAM" id="SSF56112">
    <property type="entry name" value="Protein kinase-like (PK-like)"/>
    <property type="match status" value="1"/>
</dbReference>
<evidence type="ECO:0000256" key="2">
    <source>
        <dbReference type="ARBA" id="ARBA00022840"/>
    </source>
</evidence>
<dbReference type="Gene3D" id="3.30.450.40">
    <property type="match status" value="1"/>
</dbReference>
<dbReference type="GO" id="GO:0004672">
    <property type="term" value="F:protein kinase activity"/>
    <property type="evidence" value="ECO:0007669"/>
    <property type="project" value="InterPro"/>
</dbReference>
<dbReference type="InterPro" id="IPR017441">
    <property type="entry name" value="Protein_kinase_ATP_BS"/>
</dbReference>
<proteinExistence type="predicted"/>
<evidence type="ECO:0000256" key="3">
    <source>
        <dbReference type="PROSITE-ProRule" id="PRU10141"/>
    </source>
</evidence>
<evidence type="ECO:0000259" key="4">
    <source>
        <dbReference type="PROSITE" id="PS50011"/>
    </source>
</evidence>
<dbReference type="PANTHER" id="PTHR43102">
    <property type="entry name" value="SLR1143 PROTEIN"/>
    <property type="match status" value="1"/>
</dbReference>
<dbReference type="InterPro" id="IPR003018">
    <property type="entry name" value="GAF"/>
</dbReference>